<feature type="transmembrane region" description="Helical" evidence="6">
    <location>
        <begin position="59"/>
        <end position="77"/>
    </location>
</feature>
<comment type="caution">
    <text evidence="9">The sequence shown here is derived from an EMBL/GenBank/DDBJ whole genome shotgun (WGS) entry which is preliminary data.</text>
</comment>
<name>A0A507ZMP4_9FLAO</name>
<dbReference type="GO" id="GO:0005886">
    <property type="term" value="C:plasma membrane"/>
    <property type="evidence" value="ECO:0007669"/>
    <property type="project" value="UniProtKB-SubCell"/>
</dbReference>
<dbReference type="Pfam" id="PF03772">
    <property type="entry name" value="Competence"/>
    <property type="match status" value="1"/>
</dbReference>
<dbReference type="AlphaFoldDB" id="A0A507ZMP4"/>
<reference evidence="9 10" key="1">
    <citation type="submission" date="2019-06" db="EMBL/GenBank/DDBJ databases">
        <title>Flavibacter putida gen. nov., sp. nov., a novel marine bacterium of the family Flavobacteriaceae isolated from coastal seawater.</title>
        <authorList>
            <person name="Feng X."/>
        </authorList>
    </citation>
    <scope>NUCLEOTIDE SEQUENCE [LARGE SCALE GENOMIC DNA]</scope>
    <source>
        <strain evidence="9 10">PLHSN227</strain>
    </source>
</reference>
<evidence type="ECO:0000256" key="3">
    <source>
        <dbReference type="ARBA" id="ARBA00022692"/>
    </source>
</evidence>
<dbReference type="PANTHER" id="PTHR30619:SF1">
    <property type="entry name" value="RECOMBINATION PROTEIN 2"/>
    <property type="match status" value="1"/>
</dbReference>
<dbReference type="InterPro" id="IPR052159">
    <property type="entry name" value="Competence_DNA_uptake"/>
</dbReference>
<evidence type="ECO:0000256" key="2">
    <source>
        <dbReference type="ARBA" id="ARBA00022475"/>
    </source>
</evidence>
<dbReference type="Pfam" id="PF13567">
    <property type="entry name" value="DUF4131"/>
    <property type="match status" value="1"/>
</dbReference>
<evidence type="ECO:0000256" key="4">
    <source>
        <dbReference type="ARBA" id="ARBA00022989"/>
    </source>
</evidence>
<feature type="transmembrane region" description="Helical" evidence="6">
    <location>
        <begin position="334"/>
        <end position="353"/>
    </location>
</feature>
<dbReference type="InterPro" id="IPR004477">
    <property type="entry name" value="ComEC_N"/>
</dbReference>
<feature type="transmembrane region" description="Helical" evidence="6">
    <location>
        <begin position="31"/>
        <end position="52"/>
    </location>
</feature>
<feature type="transmembrane region" description="Helical" evidence="6">
    <location>
        <begin position="289"/>
        <end position="305"/>
    </location>
</feature>
<feature type="transmembrane region" description="Helical" evidence="6">
    <location>
        <begin position="507"/>
        <end position="525"/>
    </location>
</feature>
<keyword evidence="4 6" id="KW-1133">Transmembrane helix</keyword>
<proteinExistence type="predicted"/>
<keyword evidence="3 6" id="KW-0812">Transmembrane</keyword>
<feature type="transmembrane region" description="Helical" evidence="6">
    <location>
        <begin position="387"/>
        <end position="410"/>
    </location>
</feature>
<evidence type="ECO:0000313" key="10">
    <source>
        <dbReference type="Proteomes" id="UP000317169"/>
    </source>
</evidence>
<evidence type="ECO:0000313" key="9">
    <source>
        <dbReference type="EMBL" id="TQD38539.1"/>
    </source>
</evidence>
<dbReference type="EMBL" id="VIAR01000008">
    <property type="protein sequence ID" value="TQD38539.1"/>
    <property type="molecule type" value="Genomic_DNA"/>
</dbReference>
<dbReference type="RefSeq" id="WP_141421966.1">
    <property type="nucleotide sequence ID" value="NZ_VIAR01000008.1"/>
</dbReference>
<evidence type="ECO:0000256" key="5">
    <source>
        <dbReference type="ARBA" id="ARBA00023136"/>
    </source>
</evidence>
<keyword evidence="2" id="KW-1003">Cell membrane</keyword>
<feature type="transmembrane region" description="Helical" evidence="6">
    <location>
        <begin position="480"/>
        <end position="501"/>
    </location>
</feature>
<keyword evidence="10" id="KW-1185">Reference proteome</keyword>
<dbReference type="NCBIfam" id="TIGR00360">
    <property type="entry name" value="ComEC_N-term"/>
    <property type="match status" value="1"/>
</dbReference>
<feature type="transmembrane region" description="Helical" evidence="6">
    <location>
        <begin position="416"/>
        <end position="443"/>
    </location>
</feature>
<feature type="transmembrane region" description="Helical" evidence="6">
    <location>
        <begin position="7"/>
        <end position="25"/>
    </location>
</feature>
<evidence type="ECO:0000259" key="8">
    <source>
        <dbReference type="Pfam" id="PF13567"/>
    </source>
</evidence>
<evidence type="ECO:0000256" key="1">
    <source>
        <dbReference type="ARBA" id="ARBA00004651"/>
    </source>
</evidence>
<dbReference type="InterPro" id="IPR025405">
    <property type="entry name" value="DUF4131"/>
</dbReference>
<gene>
    <name evidence="9" type="ORF">FKR84_08960</name>
</gene>
<comment type="subcellular location">
    <subcellularLocation>
        <location evidence="1">Cell membrane</location>
        <topology evidence="1">Multi-pass membrane protein</topology>
    </subcellularLocation>
</comment>
<dbReference type="PANTHER" id="PTHR30619">
    <property type="entry name" value="DNA INTERNALIZATION/COMPETENCE PROTEIN COMEC/REC2"/>
    <property type="match status" value="1"/>
</dbReference>
<feature type="domain" description="ComEC/Rec2-related protein" evidence="7">
    <location>
        <begin position="234"/>
        <end position="502"/>
    </location>
</feature>
<keyword evidence="5 6" id="KW-0472">Membrane</keyword>
<protein>
    <submittedName>
        <fullName evidence="9">ComEC/Rec2 family competence protein</fullName>
    </submittedName>
</protein>
<dbReference type="OrthoDB" id="9761531at2"/>
<accession>A0A507ZMP4</accession>
<feature type="transmembrane region" description="Helical" evidence="6">
    <location>
        <begin position="359"/>
        <end position="378"/>
    </location>
</feature>
<sequence length="679" mass="77381">MKLLNPAILLLCFSFIIGIILCLNFNFGSGYFWFCFAASFLVFLGSFIRTHFLLFQDRFFAGGAVLAFICLGYLAALNKQPQNNKQHYIHFTEKAPTQASIAIKIGKQLKSSAFYHNYIAEINRLNNQTTQGKILFSVRKDSSSIVYTPGQRLMLNAQLKPVFKSGNPHQFDYRNYLEKQRVLRQAVSFDQENIRVLPVAQNLFTKTSHIRTSITQSLAKNGFSTAHINLIQALILGQKQELSKDVYTSFTEAGVVHVLAVSGLHVGIILYLLYALLFPLGRFRKGKTIRMLIAIILLWLYAALVGFSPSVLRAVTMFSFLGLGLASNRKVFSLNMLALSALVLLIAEPYFIFSVGFQLSYAAVFMIVCFQPKIYGLLRPKNKIVNYFWGIFSVTFTAQIGVLPLSLFYFHQLPGLFFISNLLIVPFLGILLALGILSVFLSLAGILPEFLKLTLETGLNLLLQTVEMVSSQKAYVMKNIYFSELLLVSFYGFLLLLLFYIYQRKKVWLFAFMAGIIMFQGIYIWERSALNSVKKFYVFQQYKRTILADKQHSGLTVFSDSALTASVKKYLLDPVLTHQASRQNTVKPIPDYYKLAEKKLLVIDSLGVYPKRNFPVEYLLLRNSPKINLERALQYLQPTTIIADGSNYRSYIKRWKKTCNKKKLLFYNTTKKGAFVIEY</sequence>
<organism evidence="9 10">
    <name type="scientific">Haloflavibacter putidus</name>
    <dbReference type="NCBI Taxonomy" id="2576776"/>
    <lineage>
        <taxon>Bacteria</taxon>
        <taxon>Pseudomonadati</taxon>
        <taxon>Bacteroidota</taxon>
        <taxon>Flavobacteriia</taxon>
        <taxon>Flavobacteriales</taxon>
        <taxon>Flavobacteriaceae</taxon>
        <taxon>Haloflavibacter</taxon>
    </lineage>
</organism>
<feature type="domain" description="DUF4131" evidence="8">
    <location>
        <begin position="31"/>
        <end position="186"/>
    </location>
</feature>
<dbReference type="Proteomes" id="UP000317169">
    <property type="component" value="Unassembled WGS sequence"/>
</dbReference>
<evidence type="ECO:0000259" key="7">
    <source>
        <dbReference type="Pfam" id="PF03772"/>
    </source>
</evidence>
<feature type="transmembrane region" description="Helical" evidence="6">
    <location>
        <begin position="254"/>
        <end position="277"/>
    </location>
</feature>
<evidence type="ECO:0000256" key="6">
    <source>
        <dbReference type="SAM" id="Phobius"/>
    </source>
</evidence>